<organism evidence="1 2">
    <name type="scientific">Colletotrichum gloeosporioides (strain Cg-14)</name>
    <name type="common">Anthracnose fungus</name>
    <name type="synonym">Glomerella cingulata</name>
    <dbReference type="NCBI Taxonomy" id="1237896"/>
    <lineage>
        <taxon>Eukaryota</taxon>
        <taxon>Fungi</taxon>
        <taxon>Dikarya</taxon>
        <taxon>Ascomycota</taxon>
        <taxon>Pezizomycotina</taxon>
        <taxon>Sordariomycetes</taxon>
        <taxon>Hypocreomycetidae</taxon>
        <taxon>Glomerellales</taxon>
        <taxon>Glomerellaceae</taxon>
        <taxon>Colletotrichum</taxon>
        <taxon>Colletotrichum gloeosporioides species complex</taxon>
    </lineage>
</organism>
<gene>
    <name evidence="1" type="ORF">CGLO_02833</name>
</gene>
<evidence type="ECO:0000313" key="1">
    <source>
        <dbReference type="EMBL" id="EQB57084.1"/>
    </source>
</evidence>
<reference evidence="2" key="1">
    <citation type="journal article" date="2013" name="Mol. Plant Microbe Interact.">
        <title>Global aspects of pacC regulation of pathogenicity genes in Colletotrichum gloeosporioides as revealed by transcriptome analysis.</title>
        <authorList>
            <person name="Alkan N."/>
            <person name="Meng X."/>
            <person name="Friedlander G."/>
            <person name="Reuveni E."/>
            <person name="Sukno S."/>
            <person name="Sherman A."/>
            <person name="Thon M."/>
            <person name="Fluhr R."/>
            <person name="Prusky D."/>
        </authorList>
    </citation>
    <scope>NUCLEOTIDE SEQUENCE [LARGE SCALE GENOMIC DNA]</scope>
    <source>
        <strain evidence="2">Cg-14</strain>
    </source>
</reference>
<evidence type="ECO:0000313" key="2">
    <source>
        <dbReference type="Proteomes" id="UP000015530"/>
    </source>
</evidence>
<name>T0KY05_COLGC</name>
<dbReference type="EMBL" id="AMYD01000579">
    <property type="protein sequence ID" value="EQB57084.1"/>
    <property type="molecule type" value="Genomic_DNA"/>
</dbReference>
<dbReference type="Proteomes" id="UP000015530">
    <property type="component" value="Unassembled WGS sequence"/>
</dbReference>
<dbReference type="HOGENOM" id="CLU_3435034_0_0_1"/>
<protein>
    <submittedName>
        <fullName evidence="1">Uncharacterized protein</fullName>
    </submittedName>
</protein>
<sequence length="14" mass="1365">MAESDIDGALTGSV</sequence>
<proteinExistence type="predicted"/>
<accession>T0KY05</accession>
<comment type="caution">
    <text evidence="1">The sequence shown here is derived from an EMBL/GenBank/DDBJ whole genome shotgun (WGS) entry which is preliminary data.</text>
</comment>